<dbReference type="Gene3D" id="3.40.50.300">
    <property type="entry name" value="P-loop containing nucleotide triphosphate hydrolases"/>
    <property type="match status" value="1"/>
</dbReference>
<dbReference type="PANTHER" id="PTHR15723:SF0">
    <property type="entry name" value="CARBOHYDRATE SULFOTRANSFERASE 15"/>
    <property type="match status" value="1"/>
</dbReference>
<accession>A0A433TUV0</accession>
<keyword evidence="3" id="KW-1185">Reference proteome</keyword>
<dbReference type="InterPro" id="IPR000863">
    <property type="entry name" value="Sulfotransferase_dom"/>
</dbReference>
<feature type="domain" description="Sulfotransferase" evidence="1">
    <location>
        <begin position="102"/>
        <end position="306"/>
    </location>
</feature>
<dbReference type="PANTHER" id="PTHR15723">
    <property type="entry name" value="CARBOHYDRATE SULFOTRANSFERASE 15"/>
    <property type="match status" value="1"/>
</dbReference>
<dbReference type="OrthoDB" id="8068875at2759"/>
<sequence length="360" mass="42232">ALGGGENSTGKWRRRSHGVIPVACKAEAEQSEIMAMKPVKFLKNFKNPCWWERIQGPISDLYLENSYINYSYTIFKTFKKLKILWSRKRPPVKYRLRCLPYFFLAGQPKCGSTDIYQRLVAHPEIVVPPVKESHYWGKNRYGDGSVSTLWCNDDWWKNPENCGLLEPRYTNAHHIHRLIPQARIIVILRNPVDRLYSDFLYFQTTEKAREHFHRDSVQAIDALEECTQVFALRSCVYNYTIASKSRARLRLGLYFVFLQEWLSVFPRDQILVARLEDYSVEPLKTVARVHKFLGLRSMSAQEAAHVLEKPVANSRREKDKKIGKMLPETRAILTSFYHKYNVQLARLLGDDRFLWDDPDR</sequence>
<dbReference type="SUPFAM" id="SSF52540">
    <property type="entry name" value="P-loop containing nucleoside triphosphate hydrolases"/>
    <property type="match status" value="1"/>
</dbReference>
<organism evidence="2 3">
    <name type="scientific">Elysia chlorotica</name>
    <name type="common">Eastern emerald elysia</name>
    <name type="synonym">Sea slug</name>
    <dbReference type="NCBI Taxonomy" id="188477"/>
    <lineage>
        <taxon>Eukaryota</taxon>
        <taxon>Metazoa</taxon>
        <taxon>Spiralia</taxon>
        <taxon>Lophotrochozoa</taxon>
        <taxon>Mollusca</taxon>
        <taxon>Gastropoda</taxon>
        <taxon>Heterobranchia</taxon>
        <taxon>Euthyneura</taxon>
        <taxon>Panpulmonata</taxon>
        <taxon>Sacoglossa</taxon>
        <taxon>Placobranchoidea</taxon>
        <taxon>Plakobranchidae</taxon>
        <taxon>Elysia</taxon>
    </lineage>
</organism>
<comment type="caution">
    <text evidence="2">The sequence shown here is derived from an EMBL/GenBank/DDBJ whole genome shotgun (WGS) entry which is preliminary data.</text>
</comment>
<evidence type="ECO:0000313" key="2">
    <source>
        <dbReference type="EMBL" id="RUS85360.1"/>
    </source>
</evidence>
<dbReference type="Pfam" id="PF00685">
    <property type="entry name" value="Sulfotransfer_1"/>
    <property type="match status" value="1"/>
</dbReference>
<dbReference type="InterPro" id="IPR052654">
    <property type="entry name" value="CS_Sulfotransferase"/>
</dbReference>
<dbReference type="STRING" id="188477.A0A433TUV0"/>
<evidence type="ECO:0000313" key="3">
    <source>
        <dbReference type="Proteomes" id="UP000271974"/>
    </source>
</evidence>
<dbReference type="EMBL" id="RQTK01000173">
    <property type="protein sequence ID" value="RUS85360.1"/>
    <property type="molecule type" value="Genomic_DNA"/>
</dbReference>
<dbReference type="InterPro" id="IPR027417">
    <property type="entry name" value="P-loop_NTPase"/>
</dbReference>
<reference evidence="2 3" key="1">
    <citation type="submission" date="2019-01" db="EMBL/GenBank/DDBJ databases">
        <title>A draft genome assembly of the solar-powered sea slug Elysia chlorotica.</title>
        <authorList>
            <person name="Cai H."/>
            <person name="Li Q."/>
            <person name="Fang X."/>
            <person name="Li J."/>
            <person name="Curtis N.E."/>
            <person name="Altenburger A."/>
            <person name="Shibata T."/>
            <person name="Feng M."/>
            <person name="Maeda T."/>
            <person name="Schwartz J.A."/>
            <person name="Shigenobu S."/>
            <person name="Lundholm N."/>
            <person name="Nishiyama T."/>
            <person name="Yang H."/>
            <person name="Hasebe M."/>
            <person name="Li S."/>
            <person name="Pierce S.K."/>
            <person name="Wang J."/>
        </authorList>
    </citation>
    <scope>NUCLEOTIDE SEQUENCE [LARGE SCALE GENOMIC DNA]</scope>
    <source>
        <strain evidence="2">EC2010</strain>
        <tissue evidence="2">Whole organism of an adult</tissue>
    </source>
</reference>
<dbReference type="GO" id="GO:0050659">
    <property type="term" value="F:N-acetylgalactosamine 4-sulfate 6-O-sulfotransferase activity"/>
    <property type="evidence" value="ECO:0007669"/>
    <property type="project" value="TreeGrafter"/>
</dbReference>
<evidence type="ECO:0000259" key="1">
    <source>
        <dbReference type="Pfam" id="PF00685"/>
    </source>
</evidence>
<dbReference type="AlphaFoldDB" id="A0A433TUV0"/>
<dbReference type="Proteomes" id="UP000271974">
    <property type="component" value="Unassembled WGS sequence"/>
</dbReference>
<proteinExistence type="predicted"/>
<feature type="non-terminal residue" evidence="2">
    <location>
        <position position="1"/>
    </location>
</feature>
<protein>
    <recommendedName>
        <fullName evidence="1">Sulfotransferase domain-containing protein</fullName>
    </recommendedName>
</protein>
<dbReference type="GO" id="GO:0019319">
    <property type="term" value="P:hexose biosynthetic process"/>
    <property type="evidence" value="ECO:0007669"/>
    <property type="project" value="TreeGrafter"/>
</dbReference>
<name>A0A433TUV0_ELYCH</name>
<gene>
    <name evidence="2" type="ORF">EGW08_006903</name>
</gene>